<organism evidence="1 2">
    <name type="scientific">Escherichia phage vB_EcoM_SP13</name>
    <dbReference type="NCBI Taxonomy" id="2981577"/>
    <lineage>
        <taxon>Viruses</taxon>
        <taxon>Duplodnaviria</taxon>
        <taxon>Heunggongvirae</taxon>
        <taxon>Uroviricota</taxon>
        <taxon>Caudoviricetes</taxon>
        <taxon>Lindbergviridae</taxon>
        <taxon>Wifcevirus</taxon>
        <taxon>Wifcevirus SP13</taxon>
    </lineage>
</organism>
<protein>
    <submittedName>
        <fullName evidence="1">Uncharacterized protein</fullName>
    </submittedName>
</protein>
<dbReference type="EMBL" id="OP352608">
    <property type="protein sequence ID" value="UYE90886.1"/>
    <property type="molecule type" value="Genomic_DNA"/>
</dbReference>
<keyword evidence="2" id="KW-1185">Reference proteome</keyword>
<proteinExistence type="predicted"/>
<name>A0A9X9JUJ0_9CAUD</name>
<gene>
    <name evidence="1" type="ORF">SP13_014</name>
</gene>
<dbReference type="Proteomes" id="UP001164720">
    <property type="component" value="Segment"/>
</dbReference>
<evidence type="ECO:0000313" key="1">
    <source>
        <dbReference type="EMBL" id="UYE90886.1"/>
    </source>
</evidence>
<accession>A0A9X9JUJ0</accession>
<reference evidence="1" key="1">
    <citation type="submission" date="2022-08" db="EMBL/GenBank/DDBJ databases">
        <authorList>
            <person name="Ferreira A."/>
            <person name="Oliveira A."/>
            <person name="Oliveira H."/>
        </authorList>
    </citation>
    <scope>NUCLEOTIDE SEQUENCE</scope>
</reference>
<evidence type="ECO:0000313" key="2">
    <source>
        <dbReference type="Proteomes" id="UP001164720"/>
    </source>
</evidence>
<sequence length="95" mass="10781">MKFEDIDKTQKAKALPKYVICGIDPEDNRLVFLKQVDSNESGEAVNWCIPLFETKEEAQKVLSESDLPKHYNVISQDEMAKLVFNFMDIGAVDNG</sequence>